<keyword evidence="4" id="KW-1185">Reference proteome</keyword>
<dbReference type="PATRIC" id="fig|1216932.3.peg.178"/>
<dbReference type="Pfam" id="PF00795">
    <property type="entry name" value="CN_hydrolase"/>
    <property type="match status" value="1"/>
</dbReference>
<dbReference type="eggNOG" id="COG0388">
    <property type="taxonomic scope" value="Bacteria"/>
</dbReference>
<keyword evidence="1 3" id="KW-0378">Hydrolase</keyword>
<proteinExistence type="predicted"/>
<dbReference type="PANTHER" id="PTHR43674:SF12">
    <property type="entry name" value="NITRILASE C965.09-RELATED"/>
    <property type="match status" value="1"/>
</dbReference>
<dbReference type="AlphaFoldDB" id="W6RUS6"/>
<accession>W6RUS6</accession>
<dbReference type="HOGENOM" id="CLU_030130_3_1_9"/>
<evidence type="ECO:0000313" key="3">
    <source>
        <dbReference type="EMBL" id="CDM67369.1"/>
    </source>
</evidence>
<reference evidence="3 4" key="1">
    <citation type="submission" date="2013-11" db="EMBL/GenBank/DDBJ databases">
        <title>Complete genome sequence of Clostridum sp. M2/40.</title>
        <authorList>
            <person name="Wibberg D."/>
            <person name="Puehler A."/>
            <person name="Schlueter A."/>
        </authorList>
    </citation>
    <scope>NUCLEOTIDE SEQUENCE [LARGE SCALE GENOMIC DNA]</scope>
    <source>
        <strain evidence="4">M2/40</strain>
    </source>
</reference>
<sequence length="272" mass="30968">MEDVKIVAVQYKSILGNIKENVLKIKNIIKNIMKEQPDSRLIIFPELALSGYDCFGDMKNIAETIEGDAINDICAIAKEEKVSLIVGYPERDVYEDKIYNSLIYIGKDGIVQGNYRKINLLHNEKKIFYPGNSCKVIKTEFGKLGLLLGWDVIFSMPSKYYAEESTDFLIVSAAWEKLYSNQWNFNMKNRAEENSCAVIGVNTIGSCGDISLLGRTLFVNSRGNSIKVCEDKEDVYISYSFKIKSMSHIDINNEFDSEEFSEEAYMDEIIEI</sequence>
<protein>
    <submittedName>
        <fullName evidence="3">Putative amidohydrolase</fullName>
    </submittedName>
</protein>
<dbReference type="SUPFAM" id="SSF56317">
    <property type="entry name" value="Carbon-nitrogen hydrolase"/>
    <property type="match status" value="1"/>
</dbReference>
<dbReference type="PROSITE" id="PS50263">
    <property type="entry name" value="CN_HYDROLASE"/>
    <property type="match status" value="1"/>
</dbReference>
<dbReference type="RefSeq" id="WP_044035836.1">
    <property type="nucleotide sequence ID" value="NZ_HG917868.1"/>
</dbReference>
<dbReference type="CDD" id="cd07197">
    <property type="entry name" value="nitrilase"/>
    <property type="match status" value="1"/>
</dbReference>
<dbReference type="GO" id="GO:0016811">
    <property type="term" value="F:hydrolase activity, acting on carbon-nitrogen (but not peptide) bonds, in linear amides"/>
    <property type="evidence" value="ECO:0007669"/>
    <property type="project" value="TreeGrafter"/>
</dbReference>
<name>W6RUS6_9CLOT</name>
<dbReference type="InterPro" id="IPR036526">
    <property type="entry name" value="C-N_Hydrolase_sf"/>
</dbReference>
<dbReference type="InterPro" id="IPR003010">
    <property type="entry name" value="C-N_Hydrolase"/>
</dbReference>
<dbReference type="OrthoDB" id="9811121at2"/>
<dbReference type="EMBL" id="HG917868">
    <property type="protein sequence ID" value="CDM67369.1"/>
    <property type="molecule type" value="Genomic_DNA"/>
</dbReference>
<dbReference type="Gene3D" id="3.60.110.10">
    <property type="entry name" value="Carbon-nitrogen hydrolase"/>
    <property type="match status" value="1"/>
</dbReference>
<feature type="domain" description="CN hydrolase" evidence="2">
    <location>
        <begin position="4"/>
        <end position="245"/>
    </location>
</feature>
<evidence type="ECO:0000313" key="4">
    <source>
        <dbReference type="Proteomes" id="UP000019426"/>
    </source>
</evidence>
<gene>
    <name evidence="3" type="ORF">CM240_0198</name>
</gene>
<evidence type="ECO:0000256" key="1">
    <source>
        <dbReference type="ARBA" id="ARBA00022801"/>
    </source>
</evidence>
<evidence type="ECO:0000259" key="2">
    <source>
        <dbReference type="PROSITE" id="PS50263"/>
    </source>
</evidence>
<dbReference type="InterPro" id="IPR050345">
    <property type="entry name" value="Aliph_Amidase/BUP"/>
</dbReference>
<dbReference type="STRING" id="1216932.CM240_0198"/>
<dbReference type="PANTHER" id="PTHR43674">
    <property type="entry name" value="NITRILASE C965.09-RELATED"/>
    <property type="match status" value="1"/>
</dbReference>
<dbReference type="Proteomes" id="UP000019426">
    <property type="component" value="Chromosome M2/40_rep1"/>
</dbReference>
<organism evidence="3 4">
    <name type="scientific">Clostridium bornimense</name>
    <dbReference type="NCBI Taxonomy" id="1216932"/>
    <lineage>
        <taxon>Bacteria</taxon>
        <taxon>Bacillati</taxon>
        <taxon>Bacillota</taxon>
        <taxon>Clostridia</taxon>
        <taxon>Eubacteriales</taxon>
        <taxon>Clostridiaceae</taxon>
        <taxon>Clostridium</taxon>
    </lineage>
</organism>
<dbReference type="KEGG" id="clt:CM240_0198"/>